<feature type="transmembrane region" description="Helical" evidence="1">
    <location>
        <begin position="90"/>
        <end position="109"/>
    </location>
</feature>
<dbReference type="STRING" id="991.IW20_17580"/>
<reference evidence="3 5" key="2">
    <citation type="submission" date="2016-11" db="EMBL/GenBank/DDBJ databases">
        <title>Whole genomes of Flavobacteriaceae.</title>
        <authorList>
            <person name="Stine C."/>
            <person name="Li C."/>
            <person name="Tadesse D."/>
        </authorList>
    </citation>
    <scope>NUCLEOTIDE SEQUENCE [LARGE SCALE GENOMIC DNA]</scope>
    <source>
        <strain evidence="3 5">ATCC 29551</strain>
    </source>
</reference>
<evidence type="ECO:0000256" key="1">
    <source>
        <dbReference type="SAM" id="Phobius"/>
    </source>
</evidence>
<keyword evidence="5" id="KW-1185">Reference proteome</keyword>
<dbReference type="OrthoDB" id="673526at2"/>
<gene>
    <name evidence="3" type="ORF">B0A62_19610</name>
    <name evidence="2" type="ORF">IW20_17580</name>
</gene>
<feature type="transmembrane region" description="Helical" evidence="1">
    <location>
        <begin position="129"/>
        <end position="150"/>
    </location>
</feature>
<reference evidence="2 4" key="1">
    <citation type="submission" date="2014-07" db="EMBL/GenBank/DDBJ databases">
        <title>Genome of Flavobacterium hydatis DSM 2063.</title>
        <authorList>
            <person name="Pipes S.E."/>
            <person name="Stropko S.J."/>
            <person name="Newman J.D."/>
        </authorList>
    </citation>
    <scope>NUCLEOTIDE SEQUENCE [LARGE SCALE GENOMIC DNA]</scope>
    <source>
        <strain evidence="2 4">DSM 2063</strain>
    </source>
</reference>
<accession>A0A086AAB7</accession>
<feature type="transmembrane region" description="Helical" evidence="1">
    <location>
        <begin position="61"/>
        <end position="84"/>
    </location>
</feature>
<evidence type="ECO:0000313" key="5">
    <source>
        <dbReference type="Proteomes" id="UP000198424"/>
    </source>
</evidence>
<name>A0A086AAB7_FLAHY</name>
<dbReference type="PANTHER" id="PTHR36974:SF1">
    <property type="entry name" value="DOXX FAMILY MEMBRANE PROTEIN"/>
    <property type="match status" value="1"/>
</dbReference>
<dbReference type="Proteomes" id="UP000198424">
    <property type="component" value="Unassembled WGS sequence"/>
</dbReference>
<keyword evidence="1" id="KW-1133">Transmembrane helix</keyword>
<dbReference type="RefSeq" id="WP_035625052.1">
    <property type="nucleotide sequence ID" value="NZ_JBEWQG010000024.1"/>
</dbReference>
<dbReference type="EMBL" id="MUGY01000028">
    <property type="protein sequence ID" value="OXA90282.1"/>
    <property type="molecule type" value="Genomic_DNA"/>
</dbReference>
<sequence length="151" mass="17189">MKPLLILLSVFLLSNIAIKLLTQKYDLIVSARIAMFVMLCFTAISHFVFTKGMTMMIPSIIPFKIELVYVTALIEIILGIGLLIPNYSVNAAWILIVFFLILLPANIYAAINHIDFQKGTLNGNGISYLWFRVPLQIFFIAWTYLCAIKIW</sequence>
<dbReference type="eggNOG" id="COG4270">
    <property type="taxonomic scope" value="Bacteria"/>
</dbReference>
<dbReference type="PANTHER" id="PTHR36974">
    <property type="entry name" value="MEMBRANE PROTEIN-RELATED"/>
    <property type="match status" value="1"/>
</dbReference>
<organism evidence="2 4">
    <name type="scientific">Flavobacterium hydatis</name>
    <name type="common">Cytophaga aquatilis</name>
    <dbReference type="NCBI Taxonomy" id="991"/>
    <lineage>
        <taxon>Bacteria</taxon>
        <taxon>Pseudomonadati</taxon>
        <taxon>Bacteroidota</taxon>
        <taxon>Flavobacteriia</taxon>
        <taxon>Flavobacteriales</taxon>
        <taxon>Flavobacteriaceae</taxon>
        <taxon>Flavobacterium</taxon>
    </lineage>
</organism>
<feature type="transmembrane region" description="Helical" evidence="1">
    <location>
        <begin position="29"/>
        <end position="49"/>
    </location>
</feature>
<protein>
    <submittedName>
        <fullName evidence="2">Membrane protein</fullName>
    </submittedName>
</protein>
<comment type="caution">
    <text evidence="2">The sequence shown here is derived from an EMBL/GenBank/DDBJ whole genome shotgun (WGS) entry which is preliminary data.</text>
</comment>
<dbReference type="Proteomes" id="UP000028712">
    <property type="component" value="Unassembled WGS sequence"/>
</dbReference>
<evidence type="ECO:0000313" key="3">
    <source>
        <dbReference type="EMBL" id="OXA90282.1"/>
    </source>
</evidence>
<keyword evidence="1" id="KW-0812">Transmembrane</keyword>
<proteinExistence type="predicted"/>
<evidence type="ECO:0000313" key="2">
    <source>
        <dbReference type="EMBL" id="KFF13631.1"/>
    </source>
</evidence>
<evidence type="ECO:0000313" key="4">
    <source>
        <dbReference type="Proteomes" id="UP000028712"/>
    </source>
</evidence>
<dbReference type="EMBL" id="JPRM01000028">
    <property type="protein sequence ID" value="KFF13631.1"/>
    <property type="molecule type" value="Genomic_DNA"/>
</dbReference>
<keyword evidence="1" id="KW-0472">Membrane</keyword>
<dbReference type="AlphaFoldDB" id="A0A086AAB7"/>